<feature type="region of interest" description="Disordered" evidence="1">
    <location>
        <begin position="1"/>
        <end position="34"/>
    </location>
</feature>
<evidence type="ECO:0000256" key="1">
    <source>
        <dbReference type="SAM" id="MobiDB-lite"/>
    </source>
</evidence>
<evidence type="ECO:0000313" key="2">
    <source>
        <dbReference type="EMBL" id="OJJ70078.1"/>
    </source>
</evidence>
<reference evidence="3" key="1">
    <citation type="journal article" date="2017" name="Genome Biol.">
        <title>Comparative genomics reveals high biological diversity and specific adaptations in the industrially and medically important fungal genus Aspergillus.</title>
        <authorList>
            <person name="de Vries R.P."/>
            <person name="Riley R."/>
            <person name="Wiebenga A."/>
            <person name="Aguilar-Osorio G."/>
            <person name="Amillis S."/>
            <person name="Uchima C.A."/>
            <person name="Anderluh G."/>
            <person name="Asadollahi M."/>
            <person name="Askin M."/>
            <person name="Barry K."/>
            <person name="Battaglia E."/>
            <person name="Bayram O."/>
            <person name="Benocci T."/>
            <person name="Braus-Stromeyer S.A."/>
            <person name="Caldana C."/>
            <person name="Canovas D."/>
            <person name="Cerqueira G.C."/>
            <person name="Chen F."/>
            <person name="Chen W."/>
            <person name="Choi C."/>
            <person name="Clum A."/>
            <person name="Dos Santos R.A."/>
            <person name="Damasio A.R."/>
            <person name="Diallinas G."/>
            <person name="Emri T."/>
            <person name="Fekete E."/>
            <person name="Flipphi M."/>
            <person name="Freyberg S."/>
            <person name="Gallo A."/>
            <person name="Gournas C."/>
            <person name="Habgood R."/>
            <person name="Hainaut M."/>
            <person name="Harispe M.L."/>
            <person name="Henrissat B."/>
            <person name="Hilden K.S."/>
            <person name="Hope R."/>
            <person name="Hossain A."/>
            <person name="Karabika E."/>
            <person name="Karaffa L."/>
            <person name="Karanyi Z."/>
            <person name="Krasevec N."/>
            <person name="Kuo A."/>
            <person name="Kusch H."/>
            <person name="LaButti K."/>
            <person name="Lagendijk E.L."/>
            <person name="Lapidus A."/>
            <person name="Levasseur A."/>
            <person name="Lindquist E."/>
            <person name="Lipzen A."/>
            <person name="Logrieco A.F."/>
            <person name="MacCabe A."/>
            <person name="Maekelae M.R."/>
            <person name="Malavazi I."/>
            <person name="Melin P."/>
            <person name="Meyer V."/>
            <person name="Mielnichuk N."/>
            <person name="Miskei M."/>
            <person name="Molnar A.P."/>
            <person name="Mule G."/>
            <person name="Ngan C.Y."/>
            <person name="Orejas M."/>
            <person name="Orosz E."/>
            <person name="Ouedraogo J.P."/>
            <person name="Overkamp K.M."/>
            <person name="Park H.-S."/>
            <person name="Perrone G."/>
            <person name="Piumi F."/>
            <person name="Punt P.J."/>
            <person name="Ram A.F."/>
            <person name="Ramon A."/>
            <person name="Rauscher S."/>
            <person name="Record E."/>
            <person name="Riano-Pachon D.M."/>
            <person name="Robert V."/>
            <person name="Roehrig J."/>
            <person name="Ruller R."/>
            <person name="Salamov A."/>
            <person name="Salih N.S."/>
            <person name="Samson R.A."/>
            <person name="Sandor E."/>
            <person name="Sanguinetti M."/>
            <person name="Schuetze T."/>
            <person name="Sepcic K."/>
            <person name="Shelest E."/>
            <person name="Sherlock G."/>
            <person name="Sophianopoulou V."/>
            <person name="Squina F.M."/>
            <person name="Sun H."/>
            <person name="Susca A."/>
            <person name="Todd R.B."/>
            <person name="Tsang A."/>
            <person name="Unkles S.E."/>
            <person name="van de Wiele N."/>
            <person name="van Rossen-Uffink D."/>
            <person name="Oliveira J.V."/>
            <person name="Vesth T.C."/>
            <person name="Visser J."/>
            <person name="Yu J.-H."/>
            <person name="Zhou M."/>
            <person name="Andersen M.R."/>
            <person name="Archer D.B."/>
            <person name="Baker S.E."/>
            <person name="Benoit I."/>
            <person name="Brakhage A.A."/>
            <person name="Braus G.H."/>
            <person name="Fischer R."/>
            <person name="Frisvad J.C."/>
            <person name="Goldman G.H."/>
            <person name="Houbraken J."/>
            <person name="Oakley B."/>
            <person name="Pocsi I."/>
            <person name="Scazzocchio C."/>
            <person name="Seiboth B."/>
            <person name="vanKuyk P.A."/>
            <person name="Wortman J."/>
            <person name="Dyer P.S."/>
            <person name="Grigoriev I.V."/>
        </authorList>
    </citation>
    <scope>NUCLEOTIDE SEQUENCE [LARGE SCALE GENOMIC DNA]</scope>
    <source>
        <strain evidence="3">CBS 101740 / IMI 381727 / IBT 21946</strain>
    </source>
</reference>
<dbReference type="Proteomes" id="UP000184499">
    <property type="component" value="Unassembled WGS sequence"/>
</dbReference>
<feature type="compositionally biased region" description="Polar residues" evidence="1">
    <location>
        <begin position="7"/>
        <end position="19"/>
    </location>
</feature>
<accession>A0A1L9UEJ3</accession>
<proteinExistence type="predicted"/>
<dbReference type="GeneID" id="93574329"/>
<sequence>MRETEQKSSSAQLTTSQETEPIPEEWTNDPTRLRRSHHTETVFAASYGLTNISVLLKNTPVSGEFGYIFSCNGRYYFGDTLSDCMGEITKPTTYSGILHVLNTKGVNGLRTRWLEMILEPGPGPETEPVEMPPSQPEVNLFVPFKQSKGCKTCAKLDAANSQCKP</sequence>
<gene>
    <name evidence="2" type="ORF">ASPBRDRAFT_208755</name>
</gene>
<name>A0A1L9UEJ3_ASPBC</name>
<dbReference type="EMBL" id="KV878687">
    <property type="protein sequence ID" value="OJJ70078.1"/>
    <property type="molecule type" value="Genomic_DNA"/>
</dbReference>
<organism evidence="2 3">
    <name type="scientific">Aspergillus brasiliensis (strain CBS 101740 / IMI 381727 / IBT 21946)</name>
    <dbReference type="NCBI Taxonomy" id="767769"/>
    <lineage>
        <taxon>Eukaryota</taxon>
        <taxon>Fungi</taxon>
        <taxon>Dikarya</taxon>
        <taxon>Ascomycota</taxon>
        <taxon>Pezizomycotina</taxon>
        <taxon>Eurotiomycetes</taxon>
        <taxon>Eurotiomycetidae</taxon>
        <taxon>Eurotiales</taxon>
        <taxon>Aspergillaceae</taxon>
        <taxon>Aspergillus</taxon>
        <taxon>Aspergillus subgen. Circumdati</taxon>
    </lineage>
</organism>
<protein>
    <submittedName>
        <fullName evidence="2">Uncharacterized protein</fullName>
    </submittedName>
</protein>
<dbReference type="OrthoDB" id="4486068at2759"/>
<evidence type="ECO:0000313" key="3">
    <source>
        <dbReference type="Proteomes" id="UP000184499"/>
    </source>
</evidence>
<dbReference type="AlphaFoldDB" id="A0A1L9UEJ3"/>
<dbReference type="VEuPathDB" id="FungiDB:ASPBRDRAFT_208755"/>
<keyword evidence="3" id="KW-1185">Reference proteome</keyword>
<dbReference type="RefSeq" id="XP_067477327.1">
    <property type="nucleotide sequence ID" value="XM_067621841.1"/>
</dbReference>